<comment type="caution">
    <text evidence="3">The sequence shown here is derived from an EMBL/GenBank/DDBJ whole genome shotgun (WGS) entry which is preliminary data.</text>
</comment>
<sequence length="336" mass="38215">MLVLAAQIVTITTRMWFLNSFLGEGYSSVFFKDDASKEYQQSLQSDELEKLVSVRPATSPAPWHSSGGTTSNGHPTSQALIRANTSQKIDHLRKWSISTYKFTRQYLSERFGKGTRTVDKELEGQILLLKETQVKYVNVLKLAKQMTNHLENMVQSQRGLSDAFADLGVKSPELQGDFNCNAEYQRLLVKNGEVLLGALKVFTSNLTTLVHKTIEDSIMTAKAYEFARIEYDAYRTDLESIQAGPRTAATVLKAEEAKQKYDVQKDKFDRLRSDLVIKIRFLEENKVKVMHKQLSLFQNATTAYFAGNKEALDDSMKEFHNKHKTNDGKQPFILEH</sequence>
<evidence type="ECO:0000256" key="1">
    <source>
        <dbReference type="SAM" id="MobiDB-lite"/>
    </source>
</evidence>
<dbReference type="EMBL" id="LSMT01000241">
    <property type="protein sequence ID" value="PFX22403.1"/>
    <property type="molecule type" value="Genomic_DNA"/>
</dbReference>
<dbReference type="Gene3D" id="1.20.1270.60">
    <property type="entry name" value="Arfaptin homology (AH) domain/BAR domain"/>
    <property type="match status" value="1"/>
</dbReference>
<dbReference type="SUPFAM" id="SSF103657">
    <property type="entry name" value="BAR/IMD domain-like"/>
    <property type="match status" value="1"/>
</dbReference>
<feature type="domain" description="AH" evidence="2">
    <location>
        <begin position="117"/>
        <end position="317"/>
    </location>
</feature>
<proteinExistence type="predicted"/>
<dbReference type="InterPro" id="IPR010504">
    <property type="entry name" value="AH_dom"/>
</dbReference>
<feature type="compositionally biased region" description="Polar residues" evidence="1">
    <location>
        <begin position="66"/>
        <end position="77"/>
    </location>
</feature>
<evidence type="ECO:0000313" key="3">
    <source>
        <dbReference type="EMBL" id="PFX22403.1"/>
    </source>
</evidence>
<dbReference type="GO" id="GO:0005543">
    <property type="term" value="F:phospholipid binding"/>
    <property type="evidence" value="ECO:0007669"/>
    <property type="project" value="TreeGrafter"/>
</dbReference>
<evidence type="ECO:0000313" key="4">
    <source>
        <dbReference type="Proteomes" id="UP000225706"/>
    </source>
</evidence>
<dbReference type="InterPro" id="IPR030798">
    <property type="entry name" value="Arfaptin_fam"/>
</dbReference>
<name>A0A2B4S054_STYPI</name>
<gene>
    <name evidence="3" type="primary">ARFIP1</name>
    <name evidence="3" type="ORF">AWC38_SpisGene13086</name>
</gene>
<reference evidence="4" key="1">
    <citation type="journal article" date="2017" name="bioRxiv">
        <title>Comparative analysis of the genomes of Stylophora pistillata and Acropora digitifera provides evidence for extensive differences between species of corals.</title>
        <authorList>
            <person name="Voolstra C.R."/>
            <person name="Li Y."/>
            <person name="Liew Y.J."/>
            <person name="Baumgarten S."/>
            <person name="Zoccola D."/>
            <person name="Flot J.-F."/>
            <person name="Tambutte S."/>
            <person name="Allemand D."/>
            <person name="Aranda M."/>
        </authorList>
    </citation>
    <scope>NUCLEOTIDE SEQUENCE [LARGE SCALE GENOMIC DNA]</scope>
</reference>
<dbReference type="Pfam" id="PF06456">
    <property type="entry name" value="Arfaptin"/>
    <property type="match status" value="1"/>
</dbReference>
<feature type="region of interest" description="Disordered" evidence="1">
    <location>
        <begin position="57"/>
        <end position="77"/>
    </location>
</feature>
<dbReference type="CDD" id="cd07660">
    <property type="entry name" value="BAR_Arfaptin"/>
    <property type="match status" value="1"/>
</dbReference>
<dbReference type="PANTHER" id="PTHR12141">
    <property type="entry name" value="ARFAPTIN-RELATED"/>
    <property type="match status" value="1"/>
</dbReference>
<dbReference type="GO" id="GO:0006886">
    <property type="term" value="P:intracellular protein transport"/>
    <property type="evidence" value="ECO:0007669"/>
    <property type="project" value="TreeGrafter"/>
</dbReference>
<dbReference type="GO" id="GO:0032588">
    <property type="term" value="C:trans-Golgi network membrane"/>
    <property type="evidence" value="ECO:0007669"/>
    <property type="project" value="TreeGrafter"/>
</dbReference>
<keyword evidence="4" id="KW-1185">Reference proteome</keyword>
<dbReference type="AlphaFoldDB" id="A0A2B4S054"/>
<dbReference type="PROSITE" id="PS50870">
    <property type="entry name" value="AH"/>
    <property type="match status" value="1"/>
</dbReference>
<dbReference type="SMART" id="SM01015">
    <property type="entry name" value="Arfaptin"/>
    <property type="match status" value="1"/>
</dbReference>
<dbReference type="GO" id="GO:0034315">
    <property type="term" value="P:regulation of Arp2/3 complex-mediated actin nucleation"/>
    <property type="evidence" value="ECO:0007669"/>
    <property type="project" value="TreeGrafter"/>
</dbReference>
<dbReference type="InterPro" id="IPR027267">
    <property type="entry name" value="AH/BAR_dom_sf"/>
</dbReference>
<dbReference type="PANTHER" id="PTHR12141:SF5">
    <property type="entry name" value="ARFAPTIN"/>
    <property type="match status" value="1"/>
</dbReference>
<evidence type="ECO:0000259" key="2">
    <source>
        <dbReference type="PROSITE" id="PS50870"/>
    </source>
</evidence>
<accession>A0A2B4S054</accession>
<dbReference type="FunFam" id="1.20.1270.60:FF:000085">
    <property type="entry name" value="Predicted protein"/>
    <property type="match status" value="1"/>
</dbReference>
<dbReference type="Proteomes" id="UP000225706">
    <property type="component" value="Unassembled WGS sequence"/>
</dbReference>
<dbReference type="OrthoDB" id="9994780at2759"/>
<dbReference type="STRING" id="50429.A0A2B4S054"/>
<protein>
    <submittedName>
        <fullName evidence="3">Arfaptin-1</fullName>
    </submittedName>
</protein>
<organism evidence="3 4">
    <name type="scientific">Stylophora pistillata</name>
    <name type="common">Smooth cauliflower coral</name>
    <dbReference type="NCBI Taxonomy" id="50429"/>
    <lineage>
        <taxon>Eukaryota</taxon>
        <taxon>Metazoa</taxon>
        <taxon>Cnidaria</taxon>
        <taxon>Anthozoa</taxon>
        <taxon>Hexacorallia</taxon>
        <taxon>Scleractinia</taxon>
        <taxon>Astrocoeniina</taxon>
        <taxon>Pocilloporidae</taxon>
        <taxon>Stylophora</taxon>
    </lineage>
</organism>
<dbReference type="GO" id="GO:0019904">
    <property type="term" value="F:protein domain specific binding"/>
    <property type="evidence" value="ECO:0007669"/>
    <property type="project" value="InterPro"/>
</dbReference>